<evidence type="ECO:0000256" key="6">
    <source>
        <dbReference type="ARBA" id="ARBA00023065"/>
    </source>
</evidence>
<keyword evidence="10" id="KW-0812">Transmembrane</keyword>
<evidence type="ECO:0000256" key="3">
    <source>
        <dbReference type="ARBA" id="ARBA00022448"/>
    </source>
</evidence>
<keyword evidence="5" id="KW-0375">Hydrogen ion transport</keyword>
<keyword evidence="10" id="KW-1133">Transmembrane helix</keyword>
<keyword evidence="4" id="KW-0138">CF(0)</keyword>
<evidence type="ECO:0000256" key="4">
    <source>
        <dbReference type="ARBA" id="ARBA00022547"/>
    </source>
</evidence>
<feature type="non-terminal residue" evidence="11">
    <location>
        <position position="84"/>
    </location>
</feature>
<keyword evidence="6" id="KW-0406">Ion transport</keyword>
<feature type="non-terminal residue" evidence="11">
    <location>
        <position position="1"/>
    </location>
</feature>
<dbReference type="GO" id="GO:0045259">
    <property type="term" value="C:proton-transporting ATP synthase complex"/>
    <property type="evidence" value="ECO:0007669"/>
    <property type="project" value="UniProtKB-KW"/>
</dbReference>
<reference evidence="11 12" key="1">
    <citation type="submission" date="2014-04" db="EMBL/GenBank/DDBJ databases">
        <title>Genome evolution of avian class.</title>
        <authorList>
            <person name="Zhang G."/>
            <person name="Li C."/>
        </authorList>
    </citation>
    <scope>NUCLEOTIDE SEQUENCE [LARGE SCALE GENOMIC DNA]</scope>
    <source>
        <strain evidence="11">BGI_N324</strain>
    </source>
</reference>
<evidence type="ECO:0000256" key="1">
    <source>
        <dbReference type="ARBA" id="ARBA00004325"/>
    </source>
</evidence>
<dbReference type="GO" id="GO:0031966">
    <property type="term" value="C:mitochondrial membrane"/>
    <property type="evidence" value="ECO:0007669"/>
    <property type="project" value="UniProtKB-SubCell"/>
</dbReference>
<dbReference type="PANTHER" id="PTHR13080">
    <property type="entry name" value="ATP SYNTHASE F CHAIN, MITOCHONDRIAL-RELATED"/>
    <property type="match status" value="1"/>
</dbReference>
<dbReference type="EMBL" id="KK762545">
    <property type="protein sequence ID" value="KFP45398.1"/>
    <property type="molecule type" value="Genomic_DNA"/>
</dbReference>
<keyword evidence="3" id="KW-0813">Transport</keyword>
<gene>
    <name evidence="11" type="ORF">N324_04240</name>
</gene>
<dbReference type="GO" id="GO:0046933">
    <property type="term" value="F:proton-transporting ATP synthase activity, rotational mechanism"/>
    <property type="evidence" value="ECO:0007669"/>
    <property type="project" value="TreeGrafter"/>
</dbReference>
<evidence type="ECO:0000256" key="5">
    <source>
        <dbReference type="ARBA" id="ARBA00022781"/>
    </source>
</evidence>
<name>A0A091L0Y9_9AVES</name>
<evidence type="ECO:0000256" key="8">
    <source>
        <dbReference type="ARBA" id="ARBA00023136"/>
    </source>
</evidence>
<accession>A0A091L0Y9</accession>
<dbReference type="GO" id="GO:0042776">
    <property type="term" value="P:proton motive force-driven mitochondrial ATP synthesis"/>
    <property type="evidence" value="ECO:0007669"/>
    <property type="project" value="TreeGrafter"/>
</dbReference>
<evidence type="ECO:0000256" key="2">
    <source>
        <dbReference type="ARBA" id="ARBA00005895"/>
    </source>
</evidence>
<evidence type="ECO:0000256" key="9">
    <source>
        <dbReference type="ARBA" id="ARBA00023310"/>
    </source>
</evidence>
<dbReference type="InterPro" id="IPR019344">
    <property type="entry name" value="F1F0-ATPsyn_F_prd"/>
</dbReference>
<evidence type="ECO:0000256" key="7">
    <source>
        <dbReference type="ARBA" id="ARBA00023128"/>
    </source>
</evidence>
<comment type="subcellular location">
    <subcellularLocation>
        <location evidence="1">Mitochondrion membrane</location>
    </subcellularLocation>
</comment>
<dbReference type="AlphaFoldDB" id="A0A091L0Y9"/>
<keyword evidence="9" id="KW-0066">ATP synthesis</keyword>
<evidence type="ECO:0000313" key="12">
    <source>
        <dbReference type="Proteomes" id="UP000053330"/>
    </source>
</evidence>
<dbReference type="PANTHER" id="PTHR13080:SF19">
    <property type="entry name" value="ATP SYNTHASE SUBUNIT F, MITOCHONDRIAL"/>
    <property type="match status" value="1"/>
</dbReference>
<keyword evidence="12" id="KW-1185">Reference proteome</keyword>
<keyword evidence="7" id="KW-0496">Mitochondrion</keyword>
<comment type="similarity">
    <text evidence="2">Belongs to the ATPase F chain family.</text>
</comment>
<dbReference type="Proteomes" id="UP000053330">
    <property type="component" value="Unassembled WGS sequence"/>
</dbReference>
<organism evidence="11 12">
    <name type="scientific">Chlamydotis macqueenii</name>
    <name type="common">Macqueen's bustard</name>
    <dbReference type="NCBI Taxonomy" id="187382"/>
    <lineage>
        <taxon>Eukaryota</taxon>
        <taxon>Metazoa</taxon>
        <taxon>Chordata</taxon>
        <taxon>Craniata</taxon>
        <taxon>Vertebrata</taxon>
        <taxon>Euteleostomi</taxon>
        <taxon>Archelosauria</taxon>
        <taxon>Archosauria</taxon>
        <taxon>Dinosauria</taxon>
        <taxon>Saurischia</taxon>
        <taxon>Theropoda</taxon>
        <taxon>Coelurosauria</taxon>
        <taxon>Aves</taxon>
        <taxon>Neognathae</taxon>
        <taxon>Neoaves</taxon>
        <taxon>Otidimorphae</taxon>
        <taxon>Otidiformes</taxon>
        <taxon>Otididae</taxon>
        <taxon>Chlamydotis</taxon>
    </lineage>
</organism>
<keyword evidence="8 10" id="KW-0472">Membrane</keyword>
<evidence type="ECO:0000256" key="10">
    <source>
        <dbReference type="SAM" id="Phobius"/>
    </source>
</evidence>
<evidence type="ECO:0000313" key="11">
    <source>
        <dbReference type="EMBL" id="KFP45398.1"/>
    </source>
</evidence>
<sequence>GPLCERRLLDVRLGELPAWLAACDLSPHGLLGGMQRAWSSYYDKYINVRRGGPAGISMLLAGYCLLCYGWNYQRIKCHRWRKYH</sequence>
<protein>
    <submittedName>
        <fullName evidence="11">Uncharacterized protein</fullName>
    </submittedName>
</protein>
<feature type="transmembrane region" description="Helical" evidence="10">
    <location>
        <begin position="54"/>
        <end position="72"/>
    </location>
</feature>
<dbReference type="Pfam" id="PF10206">
    <property type="entry name" value="WRW"/>
    <property type="match status" value="1"/>
</dbReference>
<proteinExistence type="inferred from homology"/>